<dbReference type="PANTHER" id="PTHR32344">
    <property type="entry name" value="U1-TYPE DOMAIN-CONTAINING PROTEIN"/>
    <property type="match status" value="1"/>
</dbReference>
<feature type="compositionally biased region" description="Low complexity" evidence="1">
    <location>
        <begin position="65"/>
        <end position="74"/>
    </location>
</feature>
<dbReference type="PANTHER" id="PTHR32344:SF1">
    <property type="entry name" value="U1-TYPE DOMAIN-CONTAINING PROTEIN"/>
    <property type="match status" value="1"/>
</dbReference>
<dbReference type="OrthoDB" id="2407789at2759"/>
<dbReference type="Proteomes" id="UP000615446">
    <property type="component" value="Unassembled WGS sequence"/>
</dbReference>
<evidence type="ECO:0000313" key="3">
    <source>
        <dbReference type="Proteomes" id="UP000615446"/>
    </source>
</evidence>
<dbReference type="GO" id="GO:0005634">
    <property type="term" value="C:nucleus"/>
    <property type="evidence" value="ECO:0007669"/>
    <property type="project" value="InterPro"/>
</dbReference>
<feature type="region of interest" description="Disordered" evidence="1">
    <location>
        <begin position="51"/>
        <end position="75"/>
    </location>
</feature>
<dbReference type="InterPro" id="IPR033375">
    <property type="entry name" value="Cggbp1"/>
</dbReference>
<comment type="caution">
    <text evidence="2">The sequence shown here is derived from an EMBL/GenBank/DDBJ whole genome shotgun (WGS) entry which is preliminary data.</text>
</comment>
<gene>
    <name evidence="2" type="ORF">RCL2_003093500</name>
</gene>
<proteinExistence type="predicted"/>
<name>A0A8H3MGZ9_9GLOM</name>
<protein>
    <submittedName>
        <fullName evidence="2">Transcription factor E2F6 isoform X1</fullName>
    </submittedName>
</protein>
<dbReference type="GO" id="GO:0006357">
    <property type="term" value="P:regulation of transcription by RNA polymerase II"/>
    <property type="evidence" value="ECO:0007669"/>
    <property type="project" value="InterPro"/>
</dbReference>
<organism evidence="2 3">
    <name type="scientific">Rhizophagus clarus</name>
    <dbReference type="NCBI Taxonomy" id="94130"/>
    <lineage>
        <taxon>Eukaryota</taxon>
        <taxon>Fungi</taxon>
        <taxon>Fungi incertae sedis</taxon>
        <taxon>Mucoromycota</taxon>
        <taxon>Glomeromycotina</taxon>
        <taxon>Glomeromycetes</taxon>
        <taxon>Glomerales</taxon>
        <taxon>Glomeraceae</taxon>
        <taxon>Rhizophagus</taxon>
    </lineage>
</organism>
<dbReference type="AlphaFoldDB" id="A0A8H3MGZ9"/>
<accession>A0A8H3MGZ9</accession>
<sequence length="241" mass="27682">MVTATERVNSAQVYKDNYYVSSTIMFCKFCNITIDYKIKFKVDQHLKTNKHKNNKSAIEQKKNRSNNSSQQQQSTLETFENINSERDELNLELVKVFTAADIPLEKINKLRPFFRKYCKNGGTVVGANQLREKYLPKLYDQEVEKLNNSLKNEKICIIVDETTDACGRAAVNVLFAFKDQTKLVATEHIIVVNNTTISQMILSTLQKYQVPFNNVLLFITDNAAYMVKAFKNLSPTQLCPK</sequence>
<evidence type="ECO:0000313" key="2">
    <source>
        <dbReference type="EMBL" id="GET04636.1"/>
    </source>
</evidence>
<evidence type="ECO:0000256" key="1">
    <source>
        <dbReference type="SAM" id="MobiDB-lite"/>
    </source>
</evidence>
<reference evidence="2" key="1">
    <citation type="submission" date="2019-10" db="EMBL/GenBank/DDBJ databases">
        <title>Conservation and host-specific expression of non-tandemly repeated heterogenous ribosome RNA gene in arbuscular mycorrhizal fungi.</title>
        <authorList>
            <person name="Maeda T."/>
            <person name="Kobayashi Y."/>
            <person name="Nakagawa T."/>
            <person name="Ezawa T."/>
            <person name="Yamaguchi K."/>
            <person name="Bino T."/>
            <person name="Nishimoto Y."/>
            <person name="Shigenobu S."/>
            <person name="Kawaguchi M."/>
        </authorList>
    </citation>
    <scope>NUCLEOTIDE SEQUENCE</scope>
    <source>
        <strain evidence="2">HR1</strain>
    </source>
</reference>
<dbReference type="EMBL" id="BLAL01000356">
    <property type="protein sequence ID" value="GET04636.1"/>
    <property type="molecule type" value="Genomic_DNA"/>
</dbReference>
<dbReference type="GO" id="GO:0003690">
    <property type="term" value="F:double-stranded DNA binding"/>
    <property type="evidence" value="ECO:0007669"/>
    <property type="project" value="InterPro"/>
</dbReference>